<feature type="compositionally biased region" description="Low complexity" evidence="1">
    <location>
        <begin position="1"/>
        <end position="19"/>
    </location>
</feature>
<feature type="region of interest" description="Disordered" evidence="1">
    <location>
        <begin position="1"/>
        <end position="29"/>
    </location>
</feature>
<feature type="compositionally biased region" description="Polar residues" evidence="1">
    <location>
        <begin position="555"/>
        <end position="564"/>
    </location>
</feature>
<evidence type="ECO:0000313" key="3">
    <source>
        <dbReference type="EMBL" id="SPD24368.1"/>
    </source>
</evidence>
<dbReference type="InterPro" id="IPR036397">
    <property type="entry name" value="RNaseH_sf"/>
</dbReference>
<dbReference type="Pfam" id="PF00665">
    <property type="entry name" value="rve"/>
    <property type="match status" value="1"/>
</dbReference>
<proteinExistence type="predicted"/>
<dbReference type="CDD" id="cd09272">
    <property type="entry name" value="RNase_HI_RT_Ty1"/>
    <property type="match status" value="2"/>
</dbReference>
<gene>
    <name evidence="3" type="ORF">FSB_LOCUS52250</name>
</gene>
<name>A0A2N9IIU5_FAGSY</name>
<evidence type="ECO:0000256" key="1">
    <source>
        <dbReference type="SAM" id="MobiDB-lite"/>
    </source>
</evidence>
<accession>A0A2N9IIU5</accession>
<dbReference type="InterPro" id="IPR012337">
    <property type="entry name" value="RNaseH-like_sf"/>
</dbReference>
<feature type="compositionally biased region" description="Low complexity" evidence="1">
    <location>
        <begin position="565"/>
        <end position="574"/>
    </location>
</feature>
<feature type="domain" description="Integrase catalytic" evidence="2">
    <location>
        <begin position="246"/>
        <end position="418"/>
    </location>
</feature>
<evidence type="ECO:0000259" key="2">
    <source>
        <dbReference type="PROSITE" id="PS50994"/>
    </source>
</evidence>
<dbReference type="InterPro" id="IPR025724">
    <property type="entry name" value="GAG-pre-integrase_dom"/>
</dbReference>
<dbReference type="GO" id="GO:0015074">
    <property type="term" value="P:DNA integration"/>
    <property type="evidence" value="ECO:0007669"/>
    <property type="project" value="InterPro"/>
</dbReference>
<dbReference type="PANTHER" id="PTHR11439:SF498">
    <property type="entry name" value="DNAK FAMILY PROTEIN"/>
    <property type="match status" value="1"/>
</dbReference>
<dbReference type="PROSITE" id="PS50994">
    <property type="entry name" value="INTEGRASE"/>
    <property type="match status" value="1"/>
</dbReference>
<feature type="region of interest" description="Disordered" evidence="1">
    <location>
        <begin position="1306"/>
        <end position="1338"/>
    </location>
</feature>
<feature type="region of interest" description="Disordered" evidence="1">
    <location>
        <begin position="515"/>
        <end position="592"/>
    </location>
</feature>
<dbReference type="InterPro" id="IPR001584">
    <property type="entry name" value="Integrase_cat-core"/>
</dbReference>
<organism evidence="3">
    <name type="scientific">Fagus sylvatica</name>
    <name type="common">Beechnut</name>
    <dbReference type="NCBI Taxonomy" id="28930"/>
    <lineage>
        <taxon>Eukaryota</taxon>
        <taxon>Viridiplantae</taxon>
        <taxon>Streptophyta</taxon>
        <taxon>Embryophyta</taxon>
        <taxon>Tracheophyta</taxon>
        <taxon>Spermatophyta</taxon>
        <taxon>Magnoliopsida</taxon>
        <taxon>eudicotyledons</taxon>
        <taxon>Gunneridae</taxon>
        <taxon>Pentapetalae</taxon>
        <taxon>rosids</taxon>
        <taxon>fabids</taxon>
        <taxon>Fagales</taxon>
        <taxon>Fagaceae</taxon>
        <taxon>Fagus</taxon>
    </lineage>
</organism>
<protein>
    <recommendedName>
        <fullName evidence="2">Integrase catalytic domain-containing protein</fullName>
    </recommendedName>
</protein>
<dbReference type="InterPro" id="IPR043502">
    <property type="entry name" value="DNA/RNA_pol_sf"/>
</dbReference>
<reference evidence="3" key="1">
    <citation type="submission" date="2018-02" db="EMBL/GenBank/DDBJ databases">
        <authorList>
            <person name="Cohen D.B."/>
            <person name="Kent A.D."/>
        </authorList>
    </citation>
    <scope>NUCLEOTIDE SEQUENCE</scope>
</reference>
<dbReference type="Pfam" id="PF25597">
    <property type="entry name" value="SH3_retrovirus"/>
    <property type="match status" value="1"/>
</dbReference>
<dbReference type="GO" id="GO:0003676">
    <property type="term" value="F:nucleic acid binding"/>
    <property type="evidence" value="ECO:0007669"/>
    <property type="project" value="InterPro"/>
</dbReference>
<dbReference type="SUPFAM" id="SSF56672">
    <property type="entry name" value="DNA/RNA polymerases"/>
    <property type="match status" value="2"/>
</dbReference>
<dbReference type="SUPFAM" id="SSF53098">
    <property type="entry name" value="Ribonuclease H-like"/>
    <property type="match status" value="1"/>
</dbReference>
<dbReference type="InterPro" id="IPR057670">
    <property type="entry name" value="SH3_retrovirus"/>
</dbReference>
<dbReference type="Pfam" id="PF13976">
    <property type="entry name" value="gag_pre-integrs"/>
    <property type="match status" value="1"/>
</dbReference>
<feature type="compositionally biased region" description="Pro residues" evidence="1">
    <location>
        <begin position="575"/>
        <end position="584"/>
    </location>
</feature>
<dbReference type="Pfam" id="PF07727">
    <property type="entry name" value="RVT_2"/>
    <property type="match status" value="3"/>
</dbReference>
<dbReference type="EMBL" id="OIVN01005890">
    <property type="protein sequence ID" value="SPD24368.1"/>
    <property type="molecule type" value="Genomic_DNA"/>
</dbReference>
<dbReference type="Gene3D" id="3.30.420.10">
    <property type="entry name" value="Ribonuclease H-like superfamily/Ribonuclease H"/>
    <property type="match status" value="1"/>
</dbReference>
<sequence length="1773" mass="196600">MASEISHTQSKSSASTSSAMDDPVPSSPYYLHPGDNSSLILVTEPLTGQILLMDPMPPINKVFSLIRQEERQRSIGSLNGSLSNPFVESTALSVKSEGPRYGAYKQSSGQKKERPMCTHCGLLGHTMDKCYKLHGYPPGYRTRGKAPAVANQTSLSSFGSNAPAASDTVSPLQLSQMQAQCIHPLEDDWTGVASVSNLAGTKLWHCRLGHPSYDRMQLLHKLVPDIHSINKDFNFCDVCPLAKHKRLPFPNDGHKTSHAFDLIHCDIWGPYFLPTHDGFKYFLTIVDDCSRSTWVYLMSSKSATRSLLVSFFTMIETQFTTKIKAIRSDNGLEFLMSDFFSSKGVIHQTSCVKTPQQNSVVERKHQHLLNVARAIRFQSNLPLSFWGDCILHATYLINRLPTPILHQKTPYEVLMQKPPTYSHLRVFGCLAYASNLSTHKTKFDAKAFPCVFLGYPFGTKGYKLLDLSSNTVFVSRDVIFHESIFPFYNSTSPILPTSSLDSAFTPPPCIPSSFLPTSSLTPSPDTPIVSSMSSPHSNHSISDSTLPPDAPTSDFALSQSSLPYPNSDLSISDSPLPPAAPLSGPPLRQSSRVVKPPSYLQDYHCSLSTSLPPSEMPYTNTTYPIQHTLSYSTLSAPHKAFTLAISTPTEPHFYHEAVKCSHWVDAMSKELEALAANNTWVLTSLPPGKHPIGCKWVYKLKFKSDGTIERYKARLVAKGYNQREGIDYSETFSPVAKLVTVRSFLANAAAKGWSITQLDVNNAFLHGDLDEEVYMSLPLGYKGNNQLPHQVCKLTKSLYGLKQASRQWFSKFSSTLLHHGFIQSKCDYSLFTKTKGSTFIALLVYVDDILIASNDPAAVTKLTAFLDAKFKLKDLGPAKYFLGLELARSHQGISLCQRKYTLDILEDAGFLASKPIKFPMEQHLKLSRDDGSLLTDPTVYRRLVGKLLYLTLTRPDISYSVSRLSQFMDQPRAPHLHAAHRVLQYLKGSPGQGLFFPATNSLQLKAFCDSNWAGCSDTRRSVTGFCIFLGDSLISWRSKKQSIVSRSSAEAEYRAMAITTCEVTWLLSLLQDFQIAHSMAALLFCDNQAALHIAANPVFHERTKHIEVDCHFIRDKIQAEEEARSSSASARSSSASARSFMHQLEALCISSKLASAFLLLVSVSQHTPTAPTATIAIDGSTSHISHKGDVFLSSDILLSFVPHVPNFAFNLLSVSRLAKSLNCVVIFLPYHCLPQDLNSKKIFGKGYERDGLYYFGEPPPTTSGLQALDVPFYGTHSTLQVSNPSPSMEIISHLARPIPIFDSMVPKSSSPPIQGSPPPLQVYTRHPRTQPPLLDSSLDLGSSMSPTPLVSTPPPSTSCYPSSVRQAPSRFGWLSSTNHHISQYISYPSLSDSYRAFIGKLESVSTPRFVSAALQDPKWYKARLVAKGFTQVPSKNFGATFALVAKLTYVHLLVSLAASHLWPLHQLNIKNDFLHGDLLETIYMDTPLGFRAEGEYVGKVCHLRISHVKRNLGKVFYVKDLGSLRYFLGIEVARSHNGISLSQRKYTLDLLQDTCMLGCRLASTPMDPNLKLSTESSDLLPNPSMYQRLVGRLIYLTNTKPDLTFAMSVVSQFMHTPRTTHLDAVYHILRRSTTGLSTFYGNHFISWKSKKQAIVSRSSAEAEYCAMAQGTCEILWLRSILNELSFTEKDSSQLFCDNKSTIMLASDSVLHERSKHIEVDIHFIQEKNRSGIIIPSFVPSSDQTADVFTKPVGPSLLQSSIVKLGLIDIFTPT</sequence>
<dbReference type="InterPro" id="IPR013103">
    <property type="entry name" value="RVT_2"/>
</dbReference>
<dbReference type="PANTHER" id="PTHR11439">
    <property type="entry name" value="GAG-POL-RELATED RETROTRANSPOSON"/>
    <property type="match status" value="1"/>
</dbReference>
<feature type="compositionally biased region" description="Low complexity" evidence="1">
    <location>
        <begin position="515"/>
        <end position="544"/>
    </location>
</feature>